<comment type="caution">
    <text evidence="2">The sequence shown here is derived from an EMBL/GenBank/DDBJ whole genome shotgun (WGS) entry which is preliminary data.</text>
</comment>
<name>A0A0G1L2S4_9BACT</name>
<organism evidence="2 3">
    <name type="scientific">Candidatus Yanofskybacteria bacterium GW2011_GWB1_45_11</name>
    <dbReference type="NCBI Taxonomy" id="1619026"/>
    <lineage>
        <taxon>Bacteria</taxon>
        <taxon>Candidatus Yanofskyibacteriota</taxon>
    </lineage>
</organism>
<reference evidence="2 3" key="1">
    <citation type="journal article" date="2015" name="Nature">
        <title>rRNA introns, odd ribosomes, and small enigmatic genomes across a large radiation of phyla.</title>
        <authorList>
            <person name="Brown C.T."/>
            <person name="Hug L.A."/>
            <person name="Thomas B.C."/>
            <person name="Sharon I."/>
            <person name="Castelle C.J."/>
            <person name="Singh A."/>
            <person name="Wilkins M.J."/>
            <person name="Williams K.H."/>
            <person name="Banfield J.F."/>
        </authorList>
    </citation>
    <scope>NUCLEOTIDE SEQUENCE [LARGE SCALE GENOMIC DNA]</scope>
</reference>
<evidence type="ECO:0000313" key="2">
    <source>
        <dbReference type="EMBL" id="KKT90030.1"/>
    </source>
</evidence>
<evidence type="ECO:0000313" key="3">
    <source>
        <dbReference type="Proteomes" id="UP000034368"/>
    </source>
</evidence>
<protein>
    <submittedName>
        <fullName evidence="2">Uncharacterized protein</fullName>
    </submittedName>
</protein>
<dbReference type="AlphaFoldDB" id="A0A0G1L2S4"/>
<accession>A0A0G1L2S4</accession>
<gene>
    <name evidence="2" type="ORF">UW90_C0008G0019</name>
</gene>
<sequence>MPEGPERKAEEDELFDNDGMWSRRLFDWMNGGDMTFRPSDLEINPETGRTRVHDQKQAVSKDRGQLWEQVEKRMSLNDL</sequence>
<proteinExistence type="predicted"/>
<evidence type="ECO:0000256" key="1">
    <source>
        <dbReference type="SAM" id="MobiDB-lite"/>
    </source>
</evidence>
<dbReference type="EMBL" id="LCKD01000008">
    <property type="protein sequence ID" value="KKT90030.1"/>
    <property type="molecule type" value="Genomic_DNA"/>
</dbReference>
<dbReference type="Proteomes" id="UP000034368">
    <property type="component" value="Unassembled WGS sequence"/>
</dbReference>
<feature type="region of interest" description="Disordered" evidence="1">
    <location>
        <begin position="42"/>
        <end position="63"/>
    </location>
</feature>
<feature type="compositionally biased region" description="Basic and acidic residues" evidence="1">
    <location>
        <begin position="48"/>
        <end position="63"/>
    </location>
</feature>